<evidence type="ECO:0008006" key="4">
    <source>
        <dbReference type="Google" id="ProtNLM"/>
    </source>
</evidence>
<name>A0AAE3XTS2_9BACT</name>
<accession>A0AAE3XTS2</accession>
<keyword evidence="3" id="KW-1185">Reference proteome</keyword>
<dbReference type="Proteomes" id="UP001185092">
    <property type="component" value="Unassembled WGS sequence"/>
</dbReference>
<protein>
    <recommendedName>
        <fullName evidence="4">Lipocalin-like domain-containing protein</fullName>
    </recommendedName>
</protein>
<comment type="caution">
    <text evidence="2">The sequence shown here is derived from an EMBL/GenBank/DDBJ whole genome shotgun (WGS) entry which is preliminary data.</text>
</comment>
<feature type="signal peptide" evidence="1">
    <location>
        <begin position="1"/>
        <end position="18"/>
    </location>
</feature>
<sequence>MKKTILLNLMLSLTLLFGACNNDENENDKTSHPLVGEWNLIAGTVGETTIETKSLLEMELLINENNTFSMKGSVNNVSQPDITGNWEEVENNKFKFTMSGLSDTSLDGSLVDNQLRLKAMPTEEGNDDNVFDMIEYFIFEKM</sequence>
<dbReference type="AlphaFoldDB" id="A0AAE3XTS2"/>
<proteinExistence type="predicted"/>
<dbReference type="EMBL" id="JAVDQD010000009">
    <property type="protein sequence ID" value="MDR6241534.1"/>
    <property type="molecule type" value="Genomic_DNA"/>
</dbReference>
<keyword evidence="1" id="KW-0732">Signal</keyword>
<evidence type="ECO:0000313" key="2">
    <source>
        <dbReference type="EMBL" id="MDR6241534.1"/>
    </source>
</evidence>
<reference evidence="2" key="1">
    <citation type="submission" date="2023-07" db="EMBL/GenBank/DDBJ databases">
        <title>Genomic Encyclopedia of Type Strains, Phase IV (KMG-IV): sequencing the most valuable type-strain genomes for metagenomic binning, comparative biology and taxonomic classification.</title>
        <authorList>
            <person name="Goeker M."/>
        </authorList>
    </citation>
    <scope>NUCLEOTIDE SEQUENCE</scope>
    <source>
        <strain evidence="2">DSM 26174</strain>
    </source>
</reference>
<organism evidence="2 3">
    <name type="scientific">Aureibacter tunicatorum</name>
    <dbReference type="NCBI Taxonomy" id="866807"/>
    <lineage>
        <taxon>Bacteria</taxon>
        <taxon>Pseudomonadati</taxon>
        <taxon>Bacteroidota</taxon>
        <taxon>Cytophagia</taxon>
        <taxon>Cytophagales</taxon>
        <taxon>Persicobacteraceae</taxon>
        <taxon>Aureibacter</taxon>
    </lineage>
</organism>
<gene>
    <name evidence="2" type="ORF">HNQ88_004621</name>
</gene>
<dbReference type="PROSITE" id="PS51257">
    <property type="entry name" value="PROKAR_LIPOPROTEIN"/>
    <property type="match status" value="1"/>
</dbReference>
<evidence type="ECO:0000313" key="3">
    <source>
        <dbReference type="Proteomes" id="UP001185092"/>
    </source>
</evidence>
<evidence type="ECO:0000256" key="1">
    <source>
        <dbReference type="SAM" id="SignalP"/>
    </source>
</evidence>
<feature type="chain" id="PRO_5042068549" description="Lipocalin-like domain-containing protein" evidence="1">
    <location>
        <begin position="19"/>
        <end position="142"/>
    </location>
</feature>
<dbReference type="RefSeq" id="WP_309942389.1">
    <property type="nucleotide sequence ID" value="NZ_AP025307.1"/>
</dbReference>